<evidence type="ECO:0000313" key="8">
    <source>
        <dbReference type="EMBL" id="WMW65561.1"/>
    </source>
</evidence>
<evidence type="ECO:0000256" key="2">
    <source>
        <dbReference type="ARBA" id="ARBA00022797"/>
    </source>
</evidence>
<dbReference type="CDD" id="cd00130">
    <property type="entry name" value="PAS"/>
    <property type="match status" value="1"/>
</dbReference>
<dbReference type="Gene3D" id="1.10.10.60">
    <property type="entry name" value="Homeodomain-like"/>
    <property type="match status" value="1"/>
</dbReference>
<dbReference type="InterPro" id="IPR058031">
    <property type="entry name" value="AAA_lid_NorR"/>
</dbReference>
<dbReference type="PROSITE" id="PS00676">
    <property type="entry name" value="SIGMA54_INTERACT_2"/>
    <property type="match status" value="1"/>
</dbReference>
<gene>
    <name evidence="8" type="ORF">KPS_000046</name>
</gene>
<dbReference type="InterPro" id="IPR013767">
    <property type="entry name" value="PAS_fold"/>
</dbReference>
<dbReference type="InterPro" id="IPR003593">
    <property type="entry name" value="AAA+_ATPase"/>
</dbReference>
<dbReference type="Proteomes" id="UP001180616">
    <property type="component" value="Chromosome"/>
</dbReference>
<dbReference type="SMART" id="SM00091">
    <property type="entry name" value="PAS"/>
    <property type="match status" value="1"/>
</dbReference>
<name>A0ABY9R1D5_9BACT</name>
<dbReference type="SUPFAM" id="SSF52540">
    <property type="entry name" value="P-loop containing nucleoside triphosphate hydrolases"/>
    <property type="match status" value="1"/>
</dbReference>
<evidence type="ECO:0000256" key="5">
    <source>
        <dbReference type="SAM" id="MobiDB-lite"/>
    </source>
</evidence>
<dbReference type="InterPro" id="IPR027417">
    <property type="entry name" value="P-loop_NTPase"/>
</dbReference>
<dbReference type="PANTHER" id="PTHR32071:SF81">
    <property type="entry name" value="PROPIONATE CATABOLISM OPERON REGULATORY PROTEIN"/>
    <property type="match status" value="1"/>
</dbReference>
<dbReference type="PANTHER" id="PTHR32071">
    <property type="entry name" value="TRANSCRIPTIONAL REGULATORY PROTEIN"/>
    <property type="match status" value="1"/>
</dbReference>
<dbReference type="Gene3D" id="3.40.50.300">
    <property type="entry name" value="P-loop containing nucleotide triphosphate hydrolases"/>
    <property type="match status" value="1"/>
</dbReference>
<dbReference type="Pfam" id="PF00158">
    <property type="entry name" value="Sigma54_activat"/>
    <property type="match status" value="1"/>
</dbReference>
<proteinExistence type="predicted"/>
<evidence type="ECO:0000256" key="3">
    <source>
        <dbReference type="ARBA" id="ARBA00022840"/>
    </source>
</evidence>
<evidence type="ECO:0000259" key="7">
    <source>
        <dbReference type="PROSITE" id="PS50112"/>
    </source>
</evidence>
<dbReference type="InterPro" id="IPR000014">
    <property type="entry name" value="PAS"/>
</dbReference>
<dbReference type="InterPro" id="IPR002078">
    <property type="entry name" value="Sigma_54_int"/>
</dbReference>
<keyword evidence="3" id="KW-0067">ATP-binding</keyword>
<feature type="domain" description="Sigma-54 factor interaction" evidence="6">
    <location>
        <begin position="148"/>
        <end position="377"/>
    </location>
</feature>
<dbReference type="Gene3D" id="1.10.8.60">
    <property type="match status" value="1"/>
</dbReference>
<dbReference type="SUPFAM" id="SSF46689">
    <property type="entry name" value="Homeodomain-like"/>
    <property type="match status" value="1"/>
</dbReference>
<organism evidence="8 9">
    <name type="scientific">Nitratidesulfovibrio liaohensis</name>
    <dbReference type="NCBI Taxonomy" id="2604158"/>
    <lineage>
        <taxon>Bacteria</taxon>
        <taxon>Pseudomonadati</taxon>
        <taxon>Thermodesulfobacteriota</taxon>
        <taxon>Desulfovibrionia</taxon>
        <taxon>Desulfovibrionales</taxon>
        <taxon>Desulfovibrionaceae</taxon>
        <taxon>Nitratidesulfovibrio</taxon>
    </lineage>
</organism>
<dbReference type="PROSITE" id="PS00675">
    <property type="entry name" value="SIGMA54_INTERACT_1"/>
    <property type="match status" value="1"/>
</dbReference>
<keyword evidence="9" id="KW-1185">Reference proteome</keyword>
<dbReference type="InterPro" id="IPR025943">
    <property type="entry name" value="Sigma_54_int_dom_ATP-bd_2"/>
</dbReference>
<dbReference type="InterPro" id="IPR009057">
    <property type="entry name" value="Homeodomain-like_sf"/>
</dbReference>
<accession>A0ABY9R1D5</accession>
<dbReference type="Pfam" id="PF25601">
    <property type="entry name" value="AAA_lid_14"/>
    <property type="match status" value="1"/>
</dbReference>
<protein>
    <recommendedName>
        <fullName evidence="4">HTH-type transcriptional regulatory protein TyrR</fullName>
    </recommendedName>
</protein>
<reference evidence="8" key="1">
    <citation type="submission" date="2023-09" db="EMBL/GenBank/DDBJ databases">
        <authorList>
            <consortium name="CW5 consortium"/>
            <person name="Lu C.-W."/>
        </authorList>
    </citation>
    <scope>NUCLEOTIDE SEQUENCE</scope>
    <source>
        <strain evidence="8">KPS</strain>
    </source>
</reference>
<dbReference type="Pfam" id="PF18024">
    <property type="entry name" value="HTH_50"/>
    <property type="match status" value="1"/>
</dbReference>
<dbReference type="SUPFAM" id="SSF55785">
    <property type="entry name" value="PYP-like sensor domain (PAS domain)"/>
    <property type="match status" value="1"/>
</dbReference>
<dbReference type="RefSeq" id="WP_309541555.1">
    <property type="nucleotide sequence ID" value="NZ_CP133659.1"/>
</dbReference>
<feature type="region of interest" description="Disordered" evidence="5">
    <location>
        <begin position="454"/>
        <end position="474"/>
    </location>
</feature>
<dbReference type="PROSITE" id="PS50112">
    <property type="entry name" value="PAS"/>
    <property type="match status" value="1"/>
</dbReference>
<dbReference type="InterPro" id="IPR030828">
    <property type="entry name" value="HTH_TyrR"/>
</dbReference>
<evidence type="ECO:0000313" key="9">
    <source>
        <dbReference type="Proteomes" id="UP001180616"/>
    </source>
</evidence>
<keyword evidence="2" id="KW-0058">Aromatic hydrocarbons catabolism</keyword>
<dbReference type="InterPro" id="IPR025662">
    <property type="entry name" value="Sigma_54_int_dom_ATP-bd_1"/>
</dbReference>
<dbReference type="EMBL" id="CP133659">
    <property type="protein sequence ID" value="WMW65561.1"/>
    <property type="molecule type" value="Genomic_DNA"/>
</dbReference>
<evidence type="ECO:0000256" key="4">
    <source>
        <dbReference type="ARBA" id="ARBA00029500"/>
    </source>
</evidence>
<evidence type="ECO:0000259" key="6">
    <source>
        <dbReference type="PROSITE" id="PS50045"/>
    </source>
</evidence>
<dbReference type="CDD" id="cd00009">
    <property type="entry name" value="AAA"/>
    <property type="match status" value="1"/>
</dbReference>
<dbReference type="InterPro" id="IPR035965">
    <property type="entry name" value="PAS-like_dom_sf"/>
</dbReference>
<evidence type="ECO:0000256" key="1">
    <source>
        <dbReference type="ARBA" id="ARBA00022741"/>
    </source>
</evidence>
<feature type="domain" description="PAS" evidence="7">
    <location>
        <begin position="4"/>
        <end position="67"/>
    </location>
</feature>
<sequence length="474" mass="53449">MEKILKNFRNIIDIFSDGIYISDRDGTTLLVNRMYEKLTGLRQDELRGRNVNALVEEGIFDRILNPEIVRSKRPSTSVQNVRGEKKIILRGYPVLDESGEVCLVVTFARDITMITQFRDQIAQQKQLIDEFHERLESMIQTGVSPAQPIFRSEAMLSLVARLQRVAGTDATLLLLGETGVGKDVLARLAHEHSPRSEHMFLKIDCGSIAPNLIESELFGYMAGAFSGANAKGKAGYFEMAEGGTVFLDEIGELPLPMQTKLLRVLQDQEVTRVGATQPRKVDVRIIAATNRDLGDDVRTGKFRSDLFYRLSVAVLQIPPLRERREDIAPLARHFLERYASKYRRSMEIAESTLEALENYSWPGNVREMQNFIQGMVVTGDRPTITCSDLPPHMAEECRPGLAYTMPEMLEPRALRDIMDEIEREILERAITRHGSVNKVARLFKVSRTTIFRKLREQPSGGEPDGLEGTGGADR</sequence>
<keyword evidence="1" id="KW-0547">Nucleotide-binding</keyword>
<dbReference type="SMART" id="SM00382">
    <property type="entry name" value="AAA"/>
    <property type="match status" value="1"/>
</dbReference>
<dbReference type="Pfam" id="PF00989">
    <property type="entry name" value="PAS"/>
    <property type="match status" value="1"/>
</dbReference>
<dbReference type="PROSITE" id="PS50045">
    <property type="entry name" value="SIGMA54_INTERACT_4"/>
    <property type="match status" value="1"/>
</dbReference>
<dbReference type="NCBIfam" id="TIGR00229">
    <property type="entry name" value="sensory_box"/>
    <property type="match status" value="1"/>
</dbReference>
<dbReference type="Gene3D" id="3.30.450.20">
    <property type="entry name" value="PAS domain"/>
    <property type="match status" value="1"/>
</dbReference>